<dbReference type="InterPro" id="IPR021256">
    <property type="entry name" value="DUF2808"/>
</dbReference>
<evidence type="ECO:0000256" key="1">
    <source>
        <dbReference type="SAM" id="SignalP"/>
    </source>
</evidence>
<evidence type="ECO:0000313" key="2">
    <source>
        <dbReference type="EMBL" id="MCC0178596.1"/>
    </source>
</evidence>
<dbReference type="Pfam" id="PF10989">
    <property type="entry name" value="DUF2808"/>
    <property type="match status" value="1"/>
</dbReference>
<feature type="signal peptide" evidence="1">
    <location>
        <begin position="1"/>
        <end position="33"/>
    </location>
</feature>
<dbReference type="AlphaFoldDB" id="A0A964BTJ7"/>
<dbReference type="Proteomes" id="UP000729733">
    <property type="component" value="Unassembled WGS sequence"/>
</dbReference>
<evidence type="ECO:0000313" key="3">
    <source>
        <dbReference type="Proteomes" id="UP000729733"/>
    </source>
</evidence>
<sequence>MFINKSSFKPLLTLAAVAIATCSIGGLHTIAQAQGTPGLVIFGDRDVDILNYYLDFGGAAKQRDRYRLRIPKKKLANGATQFIISYPDYFDGKFNTDKIEVRPNGDKKKSLPLKSVVWDEKNYLIQIELAEPLKEAKKVEIVLSNTKNPEVGTYYFYAQVVPAVNTPVPERIGAWVISIDP</sequence>
<dbReference type="RefSeq" id="WP_229641697.1">
    <property type="nucleotide sequence ID" value="NZ_JADWDC010000048.1"/>
</dbReference>
<reference evidence="2" key="1">
    <citation type="journal article" date="2021" name="Antonie Van Leeuwenhoek">
        <title>Draft genome and description of Waterburya agarophytonicola gen. nov. sp. nov. (Pleurocapsales, Cyanobacteria): a seaweed symbiont.</title>
        <authorList>
            <person name="Bonthond G."/>
            <person name="Shalygin S."/>
            <person name="Bayer T."/>
            <person name="Weinberger F."/>
        </authorList>
    </citation>
    <scope>NUCLEOTIDE SEQUENCE</scope>
    <source>
        <strain evidence="2">KI4</strain>
    </source>
</reference>
<protein>
    <submittedName>
        <fullName evidence="2">DUF2808 domain-containing protein</fullName>
    </submittedName>
</protein>
<proteinExistence type="predicted"/>
<keyword evidence="3" id="KW-1185">Reference proteome</keyword>
<comment type="caution">
    <text evidence="2">The sequence shown here is derived from an EMBL/GenBank/DDBJ whole genome shotgun (WGS) entry which is preliminary data.</text>
</comment>
<gene>
    <name evidence="2" type="ORF">I4641_16610</name>
</gene>
<name>A0A964BTJ7_9CYAN</name>
<accession>A0A964BTJ7</accession>
<feature type="chain" id="PRO_5037973988" evidence="1">
    <location>
        <begin position="34"/>
        <end position="181"/>
    </location>
</feature>
<dbReference type="EMBL" id="JADWDC010000048">
    <property type="protein sequence ID" value="MCC0178596.1"/>
    <property type="molecule type" value="Genomic_DNA"/>
</dbReference>
<keyword evidence="1" id="KW-0732">Signal</keyword>
<organism evidence="2 3">
    <name type="scientific">Waterburya agarophytonicola KI4</name>
    <dbReference type="NCBI Taxonomy" id="2874699"/>
    <lineage>
        <taxon>Bacteria</taxon>
        <taxon>Bacillati</taxon>
        <taxon>Cyanobacteriota</taxon>
        <taxon>Cyanophyceae</taxon>
        <taxon>Pleurocapsales</taxon>
        <taxon>Hyellaceae</taxon>
        <taxon>Waterburya</taxon>
        <taxon>Waterburya agarophytonicola</taxon>
    </lineage>
</organism>